<name>U5KL79_STROO</name>
<keyword evidence="4" id="KW-0055">Arginine biosynthesis</keyword>
<comment type="cofactor">
    <cofactor evidence="1">
        <name>Zn(2+)</name>
        <dbReference type="ChEBI" id="CHEBI:29105"/>
    </cofactor>
</comment>
<dbReference type="Pfam" id="PF07687">
    <property type="entry name" value="M20_dimer"/>
    <property type="match status" value="1"/>
</dbReference>
<evidence type="ECO:0000256" key="6">
    <source>
        <dbReference type="ARBA" id="ARBA00022723"/>
    </source>
</evidence>
<dbReference type="SUPFAM" id="SSF55031">
    <property type="entry name" value="Bacterial exopeptidase dimerisation domain"/>
    <property type="match status" value="1"/>
</dbReference>
<dbReference type="InterPro" id="IPR001261">
    <property type="entry name" value="ArgE/DapE_CS"/>
</dbReference>
<dbReference type="PANTHER" id="PTHR43808">
    <property type="entry name" value="ACETYLORNITHINE DEACETYLASE"/>
    <property type="match status" value="1"/>
</dbReference>
<dbReference type="InterPro" id="IPR010169">
    <property type="entry name" value="AcOrn-deacetyl"/>
</dbReference>
<evidence type="ECO:0000256" key="1">
    <source>
        <dbReference type="ARBA" id="ARBA00001947"/>
    </source>
</evidence>
<evidence type="ECO:0000256" key="4">
    <source>
        <dbReference type="ARBA" id="ARBA00022571"/>
    </source>
</evidence>
<evidence type="ECO:0000256" key="5">
    <source>
        <dbReference type="ARBA" id="ARBA00022605"/>
    </source>
</evidence>
<evidence type="ECO:0000256" key="7">
    <source>
        <dbReference type="ARBA" id="ARBA00022801"/>
    </source>
</evidence>
<dbReference type="Pfam" id="PF01546">
    <property type="entry name" value="Peptidase_M20"/>
    <property type="match status" value="1"/>
</dbReference>
<keyword evidence="3" id="KW-0963">Cytoplasm</keyword>
<dbReference type="InterPro" id="IPR036264">
    <property type="entry name" value="Bact_exopeptidase_dim_dom"/>
</dbReference>
<dbReference type="CDD" id="cd03894">
    <property type="entry name" value="M20_ArgE"/>
    <property type="match status" value="1"/>
</dbReference>
<protein>
    <submittedName>
        <fullName evidence="10">Acetylornithine deacetylase</fullName>
        <ecNumber evidence="10">3.5.1.16</ecNumber>
    </submittedName>
</protein>
<dbReference type="Gene3D" id="3.30.70.360">
    <property type="match status" value="1"/>
</dbReference>
<reference evidence="10" key="1">
    <citation type="submission" date="2013-01" db="EMBL/GenBank/DDBJ databases">
        <title>Genomic Cooperation Between Trypanosomatids and Their Bacterial Endosymbionts in the Synthesis of Essential Amino Acids Heavily Influenced by Multiple Lateral Gene Transfer Events.</title>
        <authorList>
            <person name="Alves J.M.P."/>
            <person name="Klein C."/>
            <person name="Maia da Silva F."/>
            <person name="Costa Martins A.G."/>
            <person name="Serrano M.G."/>
            <person name="Buck G.A."/>
            <person name="Vasconcelos A.T.R."/>
            <person name="France-Sagot M."/>
            <person name="Teixeira M.M.G."/>
            <person name="Motta M.C.M."/>
            <person name="Camargo E.P."/>
        </authorList>
    </citation>
    <scope>NUCLEOTIDE SEQUENCE</scope>
</reference>
<keyword evidence="6" id="KW-0479">Metal-binding</keyword>
<dbReference type="InterPro" id="IPR011650">
    <property type="entry name" value="Peptidase_M20_dimer"/>
</dbReference>
<evidence type="ECO:0000256" key="2">
    <source>
        <dbReference type="ARBA" id="ARBA00005691"/>
    </source>
</evidence>
<evidence type="ECO:0000256" key="3">
    <source>
        <dbReference type="ARBA" id="ARBA00022490"/>
    </source>
</evidence>
<dbReference type="GO" id="GO:0006526">
    <property type="term" value="P:L-arginine biosynthetic process"/>
    <property type="evidence" value="ECO:0007669"/>
    <property type="project" value="UniProtKB-KW"/>
</dbReference>
<dbReference type="GO" id="GO:0046872">
    <property type="term" value="F:metal ion binding"/>
    <property type="evidence" value="ECO:0007669"/>
    <property type="project" value="UniProtKB-KW"/>
</dbReference>
<accession>U5KL79</accession>
<feature type="domain" description="Peptidase M20 dimerisation" evidence="9">
    <location>
        <begin position="173"/>
        <end position="282"/>
    </location>
</feature>
<keyword evidence="5" id="KW-0028">Amino-acid biosynthesis</keyword>
<dbReference type="NCBIfam" id="TIGR01892">
    <property type="entry name" value="AcOrn-deacetyl"/>
    <property type="match status" value="1"/>
</dbReference>
<evidence type="ECO:0000256" key="8">
    <source>
        <dbReference type="ARBA" id="ARBA00022833"/>
    </source>
</evidence>
<evidence type="ECO:0000259" key="9">
    <source>
        <dbReference type="Pfam" id="PF07687"/>
    </source>
</evidence>
<evidence type="ECO:0000313" key="10">
    <source>
        <dbReference type="EMBL" id="AGT02592.1"/>
    </source>
</evidence>
<keyword evidence="7 10" id="KW-0378">Hydrolase</keyword>
<dbReference type="EC" id="3.5.1.16" evidence="10"/>
<dbReference type="PANTHER" id="PTHR43808:SF31">
    <property type="entry name" value="N-ACETYL-L-CITRULLINE DEACETYLASE"/>
    <property type="match status" value="1"/>
</dbReference>
<keyword evidence="8" id="KW-0862">Zinc</keyword>
<dbReference type="Gene3D" id="3.40.630.10">
    <property type="entry name" value="Zn peptidases"/>
    <property type="match status" value="1"/>
</dbReference>
<dbReference type="InterPro" id="IPR002933">
    <property type="entry name" value="Peptidase_M20"/>
</dbReference>
<dbReference type="InterPro" id="IPR050072">
    <property type="entry name" value="Peptidase_M20A"/>
</dbReference>
<dbReference type="AlphaFoldDB" id="U5KL79"/>
<organism evidence="10">
    <name type="scientific">Strigomonas oncopelti</name>
    <name type="common">Parasitic flagellate</name>
    <name type="synonym">Crithidia oncopelti</name>
    <dbReference type="NCBI Taxonomy" id="5657"/>
    <lineage>
        <taxon>Eukaryota</taxon>
        <taxon>Discoba</taxon>
        <taxon>Euglenozoa</taxon>
        <taxon>Kinetoplastea</taxon>
        <taxon>Metakinetoplastina</taxon>
        <taxon>Trypanosomatida</taxon>
        <taxon>Trypanosomatidae</taxon>
        <taxon>Strigomonadinae</taxon>
        <taxon>Strigomonas</taxon>
    </lineage>
</organism>
<comment type="similarity">
    <text evidence="2">Belongs to the peptidase M20A family. ArgE subfamily.</text>
</comment>
<proteinExistence type="inferred from homology"/>
<sequence length="397" mass="43180">MKSARQWLEELVSYKTISCDSNLDLVEHIAAYLREQQLEVVVDLATDGIHANLLATLPATDGTTDGGVIFCGHTDVVPVGDQQWDSDPFVLTERDGKLYGRGSCDMKGFIAVILALVPEWRRQTRTKAVHIGLTYNEEVNLAGVLQLAREHGAAIGRCEGCIIGEPTMLDLVIAHKGAFSNTLVVTGKSTHASLQTRAFNAVEPANRFIAFLLAMRERFATEGPFDDAFEIPYTTMNPTLVHAGVAMNTIPDKCTVGFDFRNIPSHSALEIQEEIEAYVEAERARVQQVCPEANMELRLGVFKDPRHFAGDPDSSVVQAVRAAAADAQQPVPRLVKALFYTEASVYQGLGTSAVVCGPGSIEVAHQANEYVAVEQLERAVKLFRGAAERLVMAAPSA</sequence>
<dbReference type="PROSITE" id="PS00759">
    <property type="entry name" value="ARGE_DAPE_CPG2_2"/>
    <property type="match status" value="1"/>
</dbReference>
<dbReference type="SUPFAM" id="SSF53187">
    <property type="entry name" value="Zn-dependent exopeptidases"/>
    <property type="match status" value="1"/>
</dbReference>
<dbReference type="GO" id="GO:0008777">
    <property type="term" value="F:acetylornithine deacetylase activity"/>
    <property type="evidence" value="ECO:0007669"/>
    <property type="project" value="UniProtKB-EC"/>
</dbReference>
<dbReference type="EMBL" id="KC545062">
    <property type="protein sequence ID" value="AGT02592.1"/>
    <property type="molecule type" value="Genomic_DNA"/>
</dbReference>